<keyword evidence="5 12" id="KW-0863">Zinc-finger</keyword>
<dbReference type="OrthoDB" id="5289347at2"/>
<evidence type="ECO:0000256" key="5">
    <source>
        <dbReference type="ARBA" id="ARBA00022771"/>
    </source>
</evidence>
<dbReference type="RefSeq" id="WP_130612545.1">
    <property type="nucleotide sequence ID" value="NZ_AP019368.1"/>
</dbReference>
<dbReference type="InterPro" id="IPR008971">
    <property type="entry name" value="HSP40/DnaJ_pept-bd"/>
</dbReference>
<dbReference type="InterPro" id="IPR001623">
    <property type="entry name" value="DnaJ_domain"/>
</dbReference>
<dbReference type="SUPFAM" id="SSF46565">
    <property type="entry name" value="Chaperone J-domain"/>
    <property type="match status" value="1"/>
</dbReference>
<evidence type="ECO:0000256" key="1">
    <source>
        <dbReference type="ARBA" id="ARBA00022490"/>
    </source>
</evidence>
<feature type="binding site" evidence="12">
    <location>
        <position position="194"/>
    </location>
    <ligand>
        <name>Zn(2+)</name>
        <dbReference type="ChEBI" id="CHEBI:29105"/>
        <label>2</label>
    </ligand>
</feature>
<dbReference type="Gene3D" id="2.10.230.10">
    <property type="entry name" value="Heat shock protein DnaJ, cysteine-rich domain"/>
    <property type="match status" value="1"/>
</dbReference>
<dbReference type="CDD" id="cd10747">
    <property type="entry name" value="DnaJ_C"/>
    <property type="match status" value="1"/>
</dbReference>
<dbReference type="PRINTS" id="PR00625">
    <property type="entry name" value="JDOMAIN"/>
</dbReference>
<feature type="binding site" evidence="12">
    <location>
        <position position="205"/>
    </location>
    <ligand>
        <name>Zn(2+)</name>
        <dbReference type="ChEBI" id="CHEBI:29105"/>
        <label>1</label>
    </ligand>
</feature>
<dbReference type="InterPro" id="IPR002939">
    <property type="entry name" value="DnaJ_C"/>
</dbReference>
<comment type="function">
    <text evidence="9 12">Participates actively in the response to hyperosmotic and heat shock by preventing the aggregation of stress-denatured proteins and by disaggregating proteins, also in an autonomous, DnaK-independent fashion. Unfolded proteins bind initially to DnaJ; upon interaction with the DnaJ-bound protein, DnaK hydrolyzes its bound ATP, resulting in the formation of a stable complex. GrpE releases ADP from DnaK; ATP binding to DnaK triggers the release of the substrate protein, thus completing the reaction cycle. Several rounds of ATP-dependent interactions between DnaJ, DnaK and GrpE are required for fully efficient folding. Also involved, together with DnaK and GrpE, in the DNA replication of plasmids through activation of initiation proteins.</text>
</comment>
<dbReference type="CDD" id="cd06257">
    <property type="entry name" value="DnaJ"/>
    <property type="match status" value="1"/>
</dbReference>
<keyword evidence="1 12" id="KW-0963">Cytoplasm</keyword>
<dbReference type="EMBL" id="AP019368">
    <property type="protein sequence ID" value="BBH54566.1"/>
    <property type="molecule type" value="Genomic_DNA"/>
</dbReference>
<evidence type="ECO:0000313" key="17">
    <source>
        <dbReference type="Proteomes" id="UP000291236"/>
    </source>
</evidence>
<dbReference type="Pfam" id="PF00226">
    <property type="entry name" value="DnaJ"/>
    <property type="match status" value="1"/>
</dbReference>
<comment type="cofactor">
    <cofactor evidence="12">
        <name>Zn(2+)</name>
        <dbReference type="ChEBI" id="CHEBI:29105"/>
    </cofactor>
    <text evidence="12">Binds 2 Zn(2+) ions per monomer.</text>
</comment>
<dbReference type="SUPFAM" id="SSF57938">
    <property type="entry name" value="DnaJ/Hsp40 cysteine-rich domain"/>
    <property type="match status" value="1"/>
</dbReference>
<dbReference type="FunFam" id="2.10.230.10:FF:000002">
    <property type="entry name" value="Molecular chaperone DnaJ"/>
    <property type="match status" value="1"/>
</dbReference>
<dbReference type="GO" id="GO:0009408">
    <property type="term" value="P:response to heat"/>
    <property type="evidence" value="ECO:0007669"/>
    <property type="project" value="InterPro"/>
</dbReference>
<evidence type="ECO:0000313" key="16">
    <source>
        <dbReference type="EMBL" id="BBH54566.1"/>
    </source>
</evidence>
<dbReference type="PANTHER" id="PTHR43096:SF48">
    <property type="entry name" value="CHAPERONE PROTEIN DNAJ"/>
    <property type="match status" value="1"/>
</dbReference>
<dbReference type="PROSITE" id="PS50076">
    <property type="entry name" value="DNAJ_2"/>
    <property type="match status" value="1"/>
</dbReference>
<dbReference type="GO" id="GO:0031072">
    <property type="term" value="F:heat shock protein binding"/>
    <property type="evidence" value="ECO:0007669"/>
    <property type="project" value="InterPro"/>
</dbReference>
<accession>A0A4P2VMF4</accession>
<feature type="repeat" description="CXXCXGXG motif" evidence="12">
    <location>
        <begin position="169"/>
        <end position="176"/>
    </location>
</feature>
<dbReference type="SUPFAM" id="SSF49493">
    <property type="entry name" value="HSP40/DnaJ peptide-binding domain"/>
    <property type="match status" value="2"/>
</dbReference>
<dbReference type="PROSITE" id="PS51188">
    <property type="entry name" value="ZF_CR"/>
    <property type="match status" value="1"/>
</dbReference>
<organism evidence="16 17">
    <name type="scientific">Fluviispira sanaruensis</name>
    <dbReference type="NCBI Taxonomy" id="2493639"/>
    <lineage>
        <taxon>Bacteria</taxon>
        <taxon>Pseudomonadati</taxon>
        <taxon>Bdellovibrionota</taxon>
        <taxon>Oligoflexia</taxon>
        <taxon>Silvanigrellales</taxon>
        <taxon>Silvanigrellaceae</taxon>
        <taxon>Fluviispira</taxon>
    </lineage>
</organism>
<reference evidence="16 17" key="1">
    <citation type="submission" date="2018-12" db="EMBL/GenBank/DDBJ databases">
        <title>Rubrispira sanarue gen. nov., sp., nov., a member of the order Silvanigrellales, isolated from a brackish lake in Hamamatsu Japan.</title>
        <authorList>
            <person name="Maejima Y."/>
            <person name="Iino T."/>
            <person name="Muraguchi Y."/>
            <person name="Fukuda K."/>
            <person name="Nojiri H."/>
            <person name="Ohkuma M."/>
            <person name="Moriuchi R."/>
            <person name="Dohra H."/>
            <person name="Kimbara K."/>
            <person name="Shintani M."/>
        </authorList>
    </citation>
    <scope>NUCLEOTIDE SEQUENCE [LARGE SCALE GENOMIC DNA]</scope>
    <source>
        <strain evidence="16 17">RF1110005</strain>
    </source>
</reference>
<gene>
    <name evidence="12" type="primary">dnaJ</name>
    <name evidence="16" type="ORF">JCM31447_30370</name>
</gene>
<evidence type="ECO:0000256" key="13">
    <source>
        <dbReference type="PROSITE-ProRule" id="PRU00546"/>
    </source>
</evidence>
<keyword evidence="4 12" id="KW-0677">Repeat</keyword>
<dbReference type="Gene3D" id="1.10.287.110">
    <property type="entry name" value="DnaJ domain"/>
    <property type="match status" value="1"/>
</dbReference>
<evidence type="ECO:0000259" key="15">
    <source>
        <dbReference type="PROSITE" id="PS51188"/>
    </source>
</evidence>
<feature type="repeat" description="CXXCXGXG motif" evidence="12">
    <location>
        <begin position="205"/>
        <end position="212"/>
    </location>
</feature>
<feature type="binding site" evidence="12">
    <location>
        <position position="208"/>
    </location>
    <ligand>
        <name>Zn(2+)</name>
        <dbReference type="ChEBI" id="CHEBI:29105"/>
        <label>1</label>
    </ligand>
</feature>
<feature type="repeat" description="CXXCXGXG motif" evidence="12">
    <location>
        <begin position="191"/>
        <end position="198"/>
    </location>
</feature>
<comment type="subunit">
    <text evidence="12">Homodimer.</text>
</comment>
<evidence type="ECO:0000256" key="9">
    <source>
        <dbReference type="ARBA" id="ARBA00053423"/>
    </source>
</evidence>
<dbReference type="GO" id="GO:0005737">
    <property type="term" value="C:cytoplasm"/>
    <property type="evidence" value="ECO:0007669"/>
    <property type="project" value="UniProtKB-SubCell"/>
</dbReference>
<dbReference type="Pfam" id="PF00684">
    <property type="entry name" value="DnaJ_CXXCXGXG"/>
    <property type="match status" value="1"/>
</dbReference>
<feature type="repeat" description="CXXCXGXG motif" evidence="12">
    <location>
        <begin position="152"/>
        <end position="159"/>
    </location>
</feature>
<comment type="similarity">
    <text evidence="10 12">Belongs to the DnaJ family.</text>
</comment>
<evidence type="ECO:0000259" key="14">
    <source>
        <dbReference type="PROSITE" id="PS50076"/>
    </source>
</evidence>
<dbReference type="InterPro" id="IPR036410">
    <property type="entry name" value="HSP_DnaJ_Cys-rich_dom_sf"/>
</dbReference>
<dbReference type="GO" id="GO:0008270">
    <property type="term" value="F:zinc ion binding"/>
    <property type="evidence" value="ECO:0007669"/>
    <property type="project" value="UniProtKB-UniRule"/>
</dbReference>
<dbReference type="InterPro" id="IPR018253">
    <property type="entry name" value="DnaJ_domain_CS"/>
</dbReference>
<feature type="binding site" evidence="12">
    <location>
        <position position="152"/>
    </location>
    <ligand>
        <name>Zn(2+)</name>
        <dbReference type="ChEBI" id="CHEBI:29105"/>
        <label>1</label>
    </ligand>
</feature>
<dbReference type="Pfam" id="PF01556">
    <property type="entry name" value="DnaJ_C"/>
    <property type="match status" value="1"/>
</dbReference>
<dbReference type="SMART" id="SM00271">
    <property type="entry name" value="DnaJ"/>
    <property type="match status" value="1"/>
</dbReference>
<dbReference type="InterPro" id="IPR036869">
    <property type="entry name" value="J_dom_sf"/>
</dbReference>
<feature type="domain" description="CR-type" evidence="15">
    <location>
        <begin position="139"/>
        <end position="217"/>
    </location>
</feature>
<evidence type="ECO:0000256" key="4">
    <source>
        <dbReference type="ARBA" id="ARBA00022737"/>
    </source>
</evidence>
<dbReference type="NCBIfam" id="TIGR02349">
    <property type="entry name" value="DnaJ_bact"/>
    <property type="match status" value="1"/>
</dbReference>
<dbReference type="AlphaFoldDB" id="A0A4P2VMF4"/>
<evidence type="ECO:0000256" key="3">
    <source>
        <dbReference type="ARBA" id="ARBA00022723"/>
    </source>
</evidence>
<comment type="domain">
    <text evidence="12">The J domain is necessary and sufficient to stimulate DnaK ATPase activity. Zinc center 1 plays an important role in the autonomous, DnaK-independent chaperone activity of DnaJ. Zinc center 2 is essential for interaction with DnaK and for DnaJ activity.</text>
</comment>
<evidence type="ECO:0000256" key="8">
    <source>
        <dbReference type="ARBA" id="ARBA00023186"/>
    </source>
</evidence>
<dbReference type="InterPro" id="IPR012724">
    <property type="entry name" value="DnaJ"/>
</dbReference>
<feature type="binding site" evidence="12">
    <location>
        <position position="155"/>
    </location>
    <ligand>
        <name>Zn(2+)</name>
        <dbReference type="ChEBI" id="CHEBI:29105"/>
        <label>1</label>
    </ligand>
</feature>
<dbReference type="GO" id="GO:0006260">
    <property type="term" value="P:DNA replication"/>
    <property type="evidence" value="ECO:0007669"/>
    <property type="project" value="UniProtKB-KW"/>
</dbReference>
<dbReference type="Proteomes" id="UP000291236">
    <property type="component" value="Chromosome"/>
</dbReference>
<name>A0A4P2VMF4_FLUSA</name>
<keyword evidence="3 12" id="KW-0479">Metal-binding</keyword>
<feature type="binding site" evidence="12">
    <location>
        <position position="191"/>
    </location>
    <ligand>
        <name>Zn(2+)</name>
        <dbReference type="ChEBI" id="CHEBI:29105"/>
        <label>2</label>
    </ligand>
</feature>
<sequence>MATKRDYYEILQVSKSASADEIKKSYRKLAVQYHPDRNPGDKAAEEKFKEAAEAYEVLSDSAKRQRYDQFGHAGLNAGGFGGGAGFGNVDDVFEHFGSIFEDLFGMGGSSRRSGGGNRARKGGDLRYDLRISFKESVLGTEKKIQIPRKSACGTCEGSGAAKGTKPVTCSTCRGQGQVAVQQGFFTYASTCPDCNGSGKRISTPCGDCKGSGFQTKSSNINVKIPAGIDTGMRLRVGGEGEGGVNGGPAGDLYVFIEVEPNHLFKREEFDLIYSLKVGVAQAILGTEVMIDCFEEEPRKIEIPAGIQPGQRLVVHGAGIPKLEKYGRGKGDLIIEVNVEIPTKINKEAEEHLRAFALKMGQNVKNSNGFFDKIFG</sequence>
<feature type="binding site" evidence="12">
    <location>
        <position position="172"/>
    </location>
    <ligand>
        <name>Zn(2+)</name>
        <dbReference type="ChEBI" id="CHEBI:29105"/>
        <label>2</label>
    </ligand>
</feature>
<comment type="subcellular location">
    <subcellularLocation>
        <location evidence="12">Cytoplasm</location>
    </subcellularLocation>
</comment>
<keyword evidence="6 12" id="KW-0862">Zinc</keyword>
<feature type="binding site" evidence="12">
    <location>
        <position position="169"/>
    </location>
    <ligand>
        <name>Zn(2+)</name>
        <dbReference type="ChEBI" id="CHEBI:29105"/>
        <label>2</label>
    </ligand>
</feature>
<protein>
    <recommendedName>
        <fullName evidence="11 12">Chaperone protein DnaJ</fullName>
    </recommendedName>
</protein>
<feature type="domain" description="J" evidence="14">
    <location>
        <begin position="6"/>
        <end position="71"/>
    </location>
</feature>
<dbReference type="HAMAP" id="MF_01152">
    <property type="entry name" value="DnaJ"/>
    <property type="match status" value="1"/>
</dbReference>
<dbReference type="GO" id="GO:0042026">
    <property type="term" value="P:protein refolding"/>
    <property type="evidence" value="ECO:0007669"/>
    <property type="project" value="TreeGrafter"/>
</dbReference>
<feature type="zinc finger region" description="CR-type" evidence="13">
    <location>
        <begin position="139"/>
        <end position="217"/>
    </location>
</feature>
<dbReference type="FunFam" id="1.10.287.110:FF:000034">
    <property type="entry name" value="Chaperone protein DnaJ"/>
    <property type="match status" value="1"/>
</dbReference>
<keyword evidence="7 12" id="KW-0346">Stress response</keyword>
<evidence type="ECO:0000256" key="6">
    <source>
        <dbReference type="ARBA" id="ARBA00022833"/>
    </source>
</evidence>
<keyword evidence="17" id="KW-1185">Reference proteome</keyword>
<dbReference type="GO" id="GO:0005524">
    <property type="term" value="F:ATP binding"/>
    <property type="evidence" value="ECO:0007669"/>
    <property type="project" value="InterPro"/>
</dbReference>
<dbReference type="Gene3D" id="2.60.260.20">
    <property type="entry name" value="Urease metallochaperone UreE, N-terminal domain"/>
    <property type="match status" value="2"/>
</dbReference>
<dbReference type="PANTHER" id="PTHR43096">
    <property type="entry name" value="DNAJ HOMOLOG 1, MITOCHONDRIAL-RELATED"/>
    <property type="match status" value="1"/>
</dbReference>
<evidence type="ECO:0000256" key="2">
    <source>
        <dbReference type="ARBA" id="ARBA00022705"/>
    </source>
</evidence>
<evidence type="ECO:0000256" key="7">
    <source>
        <dbReference type="ARBA" id="ARBA00023016"/>
    </source>
</evidence>
<dbReference type="NCBIfam" id="NF008035">
    <property type="entry name" value="PRK10767.1"/>
    <property type="match status" value="1"/>
</dbReference>
<dbReference type="KEGG" id="sbf:JCM31447_30370"/>
<dbReference type="InterPro" id="IPR001305">
    <property type="entry name" value="HSP_DnaJ_Cys-rich_dom"/>
</dbReference>
<evidence type="ECO:0000256" key="12">
    <source>
        <dbReference type="HAMAP-Rule" id="MF_01152"/>
    </source>
</evidence>
<dbReference type="GO" id="GO:0051082">
    <property type="term" value="F:unfolded protein binding"/>
    <property type="evidence" value="ECO:0007669"/>
    <property type="project" value="UniProtKB-UniRule"/>
</dbReference>
<evidence type="ECO:0000256" key="11">
    <source>
        <dbReference type="ARBA" id="ARBA00067609"/>
    </source>
</evidence>
<keyword evidence="2 12" id="KW-0235">DNA replication</keyword>
<proteinExistence type="inferred from homology"/>
<keyword evidence="8 12" id="KW-0143">Chaperone</keyword>
<dbReference type="PROSITE" id="PS00636">
    <property type="entry name" value="DNAJ_1"/>
    <property type="match status" value="1"/>
</dbReference>
<evidence type="ECO:0000256" key="10">
    <source>
        <dbReference type="ARBA" id="ARBA00061004"/>
    </source>
</evidence>